<dbReference type="EMBL" id="LOCK01000001">
    <property type="protein sequence ID" value="KTE93400.1"/>
    <property type="molecule type" value="Genomic_DNA"/>
</dbReference>
<dbReference type="PANTHER" id="PTHR33490:SF3">
    <property type="entry name" value="CONSERVED INTEGRAL MEMBRANE PROTEIN"/>
    <property type="match status" value="1"/>
</dbReference>
<dbReference type="InterPro" id="IPR002931">
    <property type="entry name" value="Transglutaminase-like"/>
</dbReference>
<sequence>MRLSQQNENLADYLEETYLVNYNTATLQQKAAQLFAHSITDIDKINTAYEFVRDSIRHSADINGHRITKTATEVLLYGEGMCYSKTILFTALLRSQGIHTGFCYQRLTRDDQGNTEYDIHALNAVYIADKKAWVRIDPRGNTNGRNAQFYPGDPLREQLAYTVRPDVGEIDYPGVYTRHPDRVLYPLLRCKDCLEMMAYHLPDRLEE</sequence>
<evidence type="ECO:0000313" key="4">
    <source>
        <dbReference type="Proteomes" id="UP000054623"/>
    </source>
</evidence>
<evidence type="ECO:0000313" key="3">
    <source>
        <dbReference type="EMBL" id="KTE93400.1"/>
    </source>
</evidence>
<dbReference type="PANTHER" id="PTHR33490">
    <property type="entry name" value="BLR5614 PROTEIN-RELATED"/>
    <property type="match status" value="1"/>
</dbReference>
<dbReference type="Pfam" id="PF01841">
    <property type="entry name" value="Transglut_core"/>
    <property type="match status" value="1"/>
</dbReference>
<accession>A0A098AUF9</accession>
<dbReference type="EMBL" id="LK996017">
    <property type="protein sequence ID" value="CDW99988.1"/>
    <property type="molecule type" value="Genomic_DNA"/>
</dbReference>
<proteinExistence type="predicted"/>
<dbReference type="Gene3D" id="3.10.620.30">
    <property type="match status" value="1"/>
</dbReference>
<dbReference type="OrthoDB" id="5296450at2"/>
<dbReference type="PATRIC" id="fig|49338.4.peg.110"/>
<evidence type="ECO:0000313" key="2">
    <source>
        <dbReference type="EMBL" id="CDW99988.1"/>
    </source>
</evidence>
<dbReference type="AlphaFoldDB" id="A0A098AUF9"/>
<protein>
    <submittedName>
        <fullName evidence="2">Transglutaminase domain protein</fullName>
    </submittedName>
</protein>
<dbReference type="SUPFAM" id="SSF54001">
    <property type="entry name" value="Cysteine proteinases"/>
    <property type="match status" value="1"/>
</dbReference>
<dbReference type="InterPro" id="IPR038765">
    <property type="entry name" value="Papain-like_cys_pep_sf"/>
</dbReference>
<name>A0A098AUF9_DESHA</name>
<evidence type="ECO:0000259" key="1">
    <source>
        <dbReference type="Pfam" id="PF01841"/>
    </source>
</evidence>
<organism evidence="2">
    <name type="scientific">Desulfitobacterium hafniense</name>
    <name type="common">Desulfitobacterium frappieri</name>
    <dbReference type="NCBI Taxonomy" id="49338"/>
    <lineage>
        <taxon>Bacteria</taxon>
        <taxon>Bacillati</taxon>
        <taxon>Bacillota</taxon>
        <taxon>Clostridia</taxon>
        <taxon>Eubacteriales</taxon>
        <taxon>Desulfitobacteriaceae</taxon>
        <taxon>Desulfitobacterium</taxon>
    </lineage>
</organism>
<dbReference type="RefSeq" id="WP_058490389.1">
    <property type="nucleotide sequence ID" value="NZ_LK996017.1"/>
</dbReference>
<reference evidence="2" key="1">
    <citation type="submission" date="2014-07" db="EMBL/GenBank/DDBJ databases">
        <authorList>
            <person name="Hornung V.Bastian."/>
        </authorList>
    </citation>
    <scope>NUCLEOTIDE SEQUENCE</scope>
    <source>
        <strain evidence="2">PCE-S</strain>
    </source>
</reference>
<reference evidence="3 4" key="2">
    <citation type="submission" date="2015-12" db="EMBL/GenBank/DDBJ databases">
        <title>Draft Genome Sequence of Desulfitobacterium hafniense Strain DH, a Sulfate-reducing Bacterium Isolated from Paddy Soils.</title>
        <authorList>
            <person name="Bao P."/>
            <person name="Zhang X."/>
            <person name="Li G."/>
        </authorList>
    </citation>
    <scope>NUCLEOTIDE SEQUENCE [LARGE SCALE GENOMIC DNA]</scope>
    <source>
        <strain evidence="3 4">DH</strain>
    </source>
</reference>
<gene>
    <name evidence="3" type="ORF">AT727_00100</name>
    <name evidence="2" type="ORF">DPCES_0101</name>
</gene>
<dbReference type="Proteomes" id="UP000054623">
    <property type="component" value="Unassembled WGS sequence"/>
</dbReference>
<feature type="domain" description="Transglutaminase-like" evidence="1">
    <location>
        <begin position="31"/>
        <end position="138"/>
    </location>
</feature>